<keyword evidence="6" id="KW-0067">ATP-binding</keyword>
<name>A0A0F9I6A6_9ZZZZ</name>
<dbReference type="GO" id="GO:0046872">
    <property type="term" value="F:metal ion binding"/>
    <property type="evidence" value="ECO:0007669"/>
    <property type="project" value="UniProtKB-KW"/>
</dbReference>
<dbReference type="PIRSF" id="PIRSF006293">
    <property type="entry name" value="ExsB"/>
    <property type="match status" value="1"/>
</dbReference>
<evidence type="ECO:0000256" key="7">
    <source>
        <dbReference type="ARBA" id="ARBA00037993"/>
    </source>
</evidence>
<dbReference type="GO" id="GO:0016874">
    <property type="term" value="F:ligase activity"/>
    <property type="evidence" value="ECO:0007669"/>
    <property type="project" value="UniProtKB-KW"/>
</dbReference>
<dbReference type="AlphaFoldDB" id="A0A0F9I6A6"/>
<reference evidence="10" key="1">
    <citation type="journal article" date="2015" name="Nature">
        <title>Complex archaea that bridge the gap between prokaryotes and eukaryotes.</title>
        <authorList>
            <person name="Spang A."/>
            <person name="Saw J.H."/>
            <person name="Jorgensen S.L."/>
            <person name="Zaremba-Niedzwiedzka K."/>
            <person name="Martijn J."/>
            <person name="Lind A.E."/>
            <person name="van Eijk R."/>
            <person name="Schleper C."/>
            <person name="Guy L."/>
            <person name="Ettema T.J."/>
        </authorList>
    </citation>
    <scope>NUCLEOTIDE SEQUENCE</scope>
</reference>
<comment type="caution">
    <text evidence="10">The sequence shown here is derived from an EMBL/GenBank/DDBJ whole genome shotgun (WGS) entry which is preliminary data.</text>
</comment>
<comment type="similarity">
    <text evidence="7">Belongs to the QueC family.</text>
</comment>
<organism evidence="10">
    <name type="scientific">marine sediment metagenome</name>
    <dbReference type="NCBI Taxonomy" id="412755"/>
    <lineage>
        <taxon>unclassified sequences</taxon>
        <taxon>metagenomes</taxon>
        <taxon>ecological metagenomes</taxon>
    </lineage>
</organism>
<dbReference type="Gene3D" id="3.40.50.620">
    <property type="entry name" value="HUPs"/>
    <property type="match status" value="1"/>
</dbReference>
<evidence type="ECO:0000256" key="8">
    <source>
        <dbReference type="ARBA" id="ARBA00039149"/>
    </source>
</evidence>
<evidence type="ECO:0000256" key="3">
    <source>
        <dbReference type="ARBA" id="ARBA00022723"/>
    </source>
</evidence>
<gene>
    <name evidence="10" type="ORF">LCGC14_1619100</name>
</gene>
<dbReference type="Pfam" id="PF06508">
    <property type="entry name" value="QueC"/>
    <property type="match status" value="1"/>
</dbReference>
<dbReference type="PANTHER" id="PTHR42914">
    <property type="entry name" value="7-CYANO-7-DEAZAGUANINE SYNTHASE"/>
    <property type="match status" value="1"/>
</dbReference>
<evidence type="ECO:0000256" key="9">
    <source>
        <dbReference type="ARBA" id="ARBA00047890"/>
    </source>
</evidence>
<evidence type="ECO:0000256" key="5">
    <source>
        <dbReference type="ARBA" id="ARBA00022833"/>
    </source>
</evidence>
<evidence type="ECO:0000256" key="2">
    <source>
        <dbReference type="ARBA" id="ARBA00022598"/>
    </source>
</evidence>
<dbReference type="GO" id="GO:0005524">
    <property type="term" value="F:ATP binding"/>
    <property type="evidence" value="ECO:0007669"/>
    <property type="project" value="UniProtKB-KW"/>
</dbReference>
<evidence type="ECO:0000256" key="6">
    <source>
        <dbReference type="ARBA" id="ARBA00022840"/>
    </source>
</evidence>
<evidence type="ECO:0000256" key="1">
    <source>
        <dbReference type="ARBA" id="ARBA00005061"/>
    </source>
</evidence>
<protein>
    <recommendedName>
        <fullName evidence="8">7-cyano-7-deazaguanine synthase</fullName>
        <ecNumber evidence="8">6.3.4.20</ecNumber>
    </recommendedName>
</protein>
<dbReference type="EMBL" id="LAZR01013207">
    <property type="protein sequence ID" value="KKM23047.1"/>
    <property type="molecule type" value="Genomic_DNA"/>
</dbReference>
<sequence>MKKAVIVFSGGLDSVCACAYLKSRYDLYGISFSYGQRASPEIKSARKFAKILGLKEHKIIDIGFMQDLYGNTNVLTDSKTKLPSKFEYSIVVPIRNAVFLSIATAWAFSLKASLVAFGAHKGDKNYPDCRPSFSKKIESAFNEGEIDGIKMGVRKAVKIWSPYQKNLAKSDMIKKGYKVLGNSIFKTWSCYSNKKFHCGKCESCNNRKLAFKAAKIKDKTKYMN</sequence>
<keyword evidence="3" id="KW-0479">Metal-binding</keyword>
<keyword evidence="2" id="KW-0436">Ligase</keyword>
<dbReference type="EC" id="6.3.4.20" evidence="8"/>
<proteinExistence type="inferred from homology"/>
<accession>A0A0F9I6A6</accession>
<evidence type="ECO:0000313" key="10">
    <source>
        <dbReference type="EMBL" id="KKM23047.1"/>
    </source>
</evidence>
<evidence type="ECO:0000256" key="4">
    <source>
        <dbReference type="ARBA" id="ARBA00022741"/>
    </source>
</evidence>
<dbReference type="InterPro" id="IPR014729">
    <property type="entry name" value="Rossmann-like_a/b/a_fold"/>
</dbReference>
<keyword evidence="4" id="KW-0547">Nucleotide-binding</keyword>
<dbReference type="CDD" id="cd01995">
    <property type="entry name" value="QueC-like"/>
    <property type="match status" value="1"/>
</dbReference>
<dbReference type="SUPFAM" id="SSF52402">
    <property type="entry name" value="Adenine nucleotide alpha hydrolases-like"/>
    <property type="match status" value="1"/>
</dbReference>
<dbReference type="PANTHER" id="PTHR42914:SF1">
    <property type="entry name" value="7-CYANO-7-DEAZAGUANINE SYNTHASE"/>
    <property type="match status" value="1"/>
</dbReference>
<dbReference type="InterPro" id="IPR018317">
    <property type="entry name" value="QueC"/>
</dbReference>
<comment type="pathway">
    <text evidence="1">Purine metabolism; 7-cyano-7-deazaguanine biosynthesis.</text>
</comment>
<comment type="catalytic activity">
    <reaction evidence="9">
        <text>7-carboxy-7-carbaguanine + NH4(+) + 2 ATP = 7-cyano-7-carbaguanine + 2 AMP + 2 diphosphate + 2 H(+)</text>
        <dbReference type="Rhea" id="RHEA:27982"/>
        <dbReference type="ChEBI" id="CHEBI:15378"/>
        <dbReference type="ChEBI" id="CHEBI:28938"/>
        <dbReference type="ChEBI" id="CHEBI:30616"/>
        <dbReference type="ChEBI" id="CHEBI:33019"/>
        <dbReference type="ChEBI" id="CHEBI:45075"/>
        <dbReference type="ChEBI" id="CHEBI:61036"/>
        <dbReference type="ChEBI" id="CHEBI:456215"/>
        <dbReference type="EC" id="6.3.4.20"/>
    </reaction>
</comment>
<keyword evidence="5" id="KW-0862">Zinc</keyword>